<accession>A0A5C2SI85</accession>
<evidence type="ECO:0000313" key="3">
    <source>
        <dbReference type="Proteomes" id="UP000313359"/>
    </source>
</evidence>
<gene>
    <name evidence="2" type="ORF">L227DRAFT_572629</name>
</gene>
<dbReference type="Proteomes" id="UP000313359">
    <property type="component" value="Unassembled WGS sequence"/>
</dbReference>
<evidence type="ECO:0000256" key="1">
    <source>
        <dbReference type="SAM" id="Phobius"/>
    </source>
</evidence>
<feature type="transmembrane region" description="Helical" evidence="1">
    <location>
        <begin position="45"/>
        <end position="66"/>
    </location>
</feature>
<dbReference type="EMBL" id="ML122256">
    <property type="protein sequence ID" value="RPD63483.1"/>
    <property type="molecule type" value="Genomic_DNA"/>
</dbReference>
<reference evidence="2" key="1">
    <citation type="journal article" date="2018" name="Genome Biol. Evol.">
        <title>Genomics and development of Lentinus tigrinus, a white-rot wood-decaying mushroom with dimorphic fruiting bodies.</title>
        <authorList>
            <person name="Wu B."/>
            <person name="Xu Z."/>
            <person name="Knudson A."/>
            <person name="Carlson A."/>
            <person name="Chen N."/>
            <person name="Kovaka S."/>
            <person name="LaButti K."/>
            <person name="Lipzen A."/>
            <person name="Pennachio C."/>
            <person name="Riley R."/>
            <person name="Schakwitz W."/>
            <person name="Umezawa K."/>
            <person name="Ohm R.A."/>
            <person name="Grigoriev I.V."/>
            <person name="Nagy L.G."/>
            <person name="Gibbons J."/>
            <person name="Hibbett D."/>
        </authorList>
    </citation>
    <scope>NUCLEOTIDE SEQUENCE [LARGE SCALE GENOMIC DNA]</scope>
    <source>
        <strain evidence="2">ALCF2SS1-6</strain>
    </source>
</reference>
<evidence type="ECO:0000313" key="2">
    <source>
        <dbReference type="EMBL" id="RPD63483.1"/>
    </source>
</evidence>
<proteinExistence type="predicted"/>
<dbReference type="AlphaFoldDB" id="A0A5C2SI85"/>
<sequence length="67" mass="7410">MAYQELQKKINCKTHFQATGNWPRYRSDEGGVKQSISDTFSPRLVLLKVSVLAVISGAVSIVRGLLC</sequence>
<keyword evidence="1" id="KW-0472">Membrane</keyword>
<keyword evidence="1" id="KW-0812">Transmembrane</keyword>
<name>A0A5C2SI85_9APHY</name>
<organism evidence="2 3">
    <name type="scientific">Lentinus tigrinus ALCF2SS1-6</name>
    <dbReference type="NCBI Taxonomy" id="1328759"/>
    <lineage>
        <taxon>Eukaryota</taxon>
        <taxon>Fungi</taxon>
        <taxon>Dikarya</taxon>
        <taxon>Basidiomycota</taxon>
        <taxon>Agaricomycotina</taxon>
        <taxon>Agaricomycetes</taxon>
        <taxon>Polyporales</taxon>
        <taxon>Polyporaceae</taxon>
        <taxon>Lentinus</taxon>
    </lineage>
</organism>
<keyword evidence="1" id="KW-1133">Transmembrane helix</keyword>
<keyword evidence="3" id="KW-1185">Reference proteome</keyword>
<protein>
    <submittedName>
        <fullName evidence="2">Uncharacterized protein</fullName>
    </submittedName>
</protein>